<organism evidence="1 2">
    <name type="scientific">Pedobacter suwonensis</name>
    <dbReference type="NCBI Taxonomy" id="332999"/>
    <lineage>
        <taxon>Bacteria</taxon>
        <taxon>Pseudomonadati</taxon>
        <taxon>Bacteroidota</taxon>
        <taxon>Sphingobacteriia</taxon>
        <taxon>Sphingobacteriales</taxon>
        <taxon>Sphingobacteriaceae</taxon>
        <taxon>Pedobacter</taxon>
    </lineage>
</organism>
<dbReference type="EMBL" id="FOJM01000001">
    <property type="protein sequence ID" value="SFA38669.1"/>
    <property type="molecule type" value="Genomic_DNA"/>
</dbReference>
<name>A0A1I0SGQ5_9SPHI</name>
<dbReference type="AlphaFoldDB" id="A0A1I0SGQ5"/>
<evidence type="ECO:0000313" key="1">
    <source>
        <dbReference type="EMBL" id="SFA38669.1"/>
    </source>
</evidence>
<proteinExistence type="predicted"/>
<keyword evidence="2" id="KW-1185">Reference proteome</keyword>
<accession>A0A1I0SGQ5</accession>
<dbReference type="Proteomes" id="UP000198836">
    <property type="component" value="Unassembled WGS sequence"/>
</dbReference>
<gene>
    <name evidence="1" type="ORF">SAMN04488511_101261</name>
</gene>
<protein>
    <submittedName>
        <fullName evidence="1">Uncharacterized protein</fullName>
    </submittedName>
</protein>
<sequence length="43" mass="5276">MFQRVIVHFIDYIPIDQEGRASQMLLNFNNFSFYRFDQALFDQ</sequence>
<evidence type="ECO:0000313" key="2">
    <source>
        <dbReference type="Proteomes" id="UP000198836"/>
    </source>
</evidence>
<reference evidence="2" key="1">
    <citation type="submission" date="2016-10" db="EMBL/GenBank/DDBJ databases">
        <authorList>
            <person name="Varghese N."/>
            <person name="Submissions S."/>
        </authorList>
    </citation>
    <scope>NUCLEOTIDE SEQUENCE [LARGE SCALE GENOMIC DNA]</scope>
    <source>
        <strain evidence="2">DSM 18130</strain>
    </source>
</reference>